<keyword evidence="2" id="KW-1185">Reference proteome</keyword>
<dbReference type="PaxDb" id="65489-OBART12G14010.1"/>
<evidence type="ECO:0000313" key="2">
    <source>
        <dbReference type="Proteomes" id="UP000026960"/>
    </source>
</evidence>
<reference evidence="1" key="2">
    <citation type="submission" date="2015-03" db="UniProtKB">
        <authorList>
            <consortium name="EnsemblPlants"/>
        </authorList>
    </citation>
    <scope>IDENTIFICATION</scope>
</reference>
<protein>
    <submittedName>
        <fullName evidence="1">Uncharacterized protein</fullName>
    </submittedName>
</protein>
<dbReference type="Gramene" id="OBART12G14010.1">
    <property type="protein sequence ID" value="OBART12G14010.1"/>
    <property type="gene ID" value="OBART12G14010"/>
</dbReference>
<dbReference type="Proteomes" id="UP000026960">
    <property type="component" value="Chromosome 12"/>
</dbReference>
<organism evidence="1">
    <name type="scientific">Oryza barthii</name>
    <dbReference type="NCBI Taxonomy" id="65489"/>
    <lineage>
        <taxon>Eukaryota</taxon>
        <taxon>Viridiplantae</taxon>
        <taxon>Streptophyta</taxon>
        <taxon>Embryophyta</taxon>
        <taxon>Tracheophyta</taxon>
        <taxon>Spermatophyta</taxon>
        <taxon>Magnoliopsida</taxon>
        <taxon>Liliopsida</taxon>
        <taxon>Poales</taxon>
        <taxon>Poaceae</taxon>
        <taxon>BOP clade</taxon>
        <taxon>Oryzoideae</taxon>
        <taxon>Oryzeae</taxon>
        <taxon>Oryzinae</taxon>
        <taxon>Oryza</taxon>
    </lineage>
</organism>
<name>A0A0D3HV51_9ORYZ</name>
<dbReference type="HOGENOM" id="CLU_2871166_0_0_1"/>
<dbReference type="AlphaFoldDB" id="A0A0D3HV51"/>
<accession>A0A0D3HV51</accession>
<reference evidence="1" key="1">
    <citation type="journal article" date="2009" name="Rice">
        <title>De Novo Next Generation Sequencing of Plant Genomes.</title>
        <authorList>
            <person name="Rounsley S."/>
            <person name="Marri P.R."/>
            <person name="Yu Y."/>
            <person name="He R."/>
            <person name="Sisneros N."/>
            <person name="Goicoechea J.L."/>
            <person name="Lee S.J."/>
            <person name="Angelova A."/>
            <person name="Kudrna D."/>
            <person name="Luo M."/>
            <person name="Affourtit J."/>
            <person name="Desany B."/>
            <person name="Knight J."/>
            <person name="Niazi F."/>
            <person name="Egholm M."/>
            <person name="Wing R.A."/>
        </authorList>
    </citation>
    <scope>NUCLEOTIDE SEQUENCE [LARGE SCALE GENOMIC DNA]</scope>
    <source>
        <strain evidence="1">cv. IRGC 105608</strain>
    </source>
</reference>
<proteinExistence type="predicted"/>
<sequence>MVFGRRLSFLFSPRLVRYLPPFGMLPFDPTTNDYHLQSTEDSPVPGRLTIIFVGAIAIPPIQSA</sequence>
<evidence type="ECO:0000313" key="1">
    <source>
        <dbReference type="EnsemblPlants" id="OBART12G14010.1"/>
    </source>
</evidence>
<dbReference type="EnsemblPlants" id="OBART12G14010.1">
    <property type="protein sequence ID" value="OBART12G14010.1"/>
    <property type="gene ID" value="OBART12G14010"/>
</dbReference>